<reference evidence="1" key="1">
    <citation type="journal article" date="2021" name="Nat. Commun.">
        <title>Genetic determinants of endophytism in the Arabidopsis root mycobiome.</title>
        <authorList>
            <person name="Mesny F."/>
            <person name="Miyauchi S."/>
            <person name="Thiergart T."/>
            <person name="Pickel B."/>
            <person name="Atanasova L."/>
            <person name="Karlsson M."/>
            <person name="Huettel B."/>
            <person name="Barry K.W."/>
            <person name="Haridas S."/>
            <person name="Chen C."/>
            <person name="Bauer D."/>
            <person name="Andreopoulos W."/>
            <person name="Pangilinan J."/>
            <person name="LaButti K."/>
            <person name="Riley R."/>
            <person name="Lipzen A."/>
            <person name="Clum A."/>
            <person name="Drula E."/>
            <person name="Henrissat B."/>
            <person name="Kohler A."/>
            <person name="Grigoriev I.V."/>
            <person name="Martin F.M."/>
            <person name="Hacquard S."/>
        </authorList>
    </citation>
    <scope>NUCLEOTIDE SEQUENCE</scope>
    <source>
        <strain evidence="1">MPI-CAGE-CH-0230</strain>
    </source>
</reference>
<dbReference type="GeneID" id="70186994"/>
<dbReference type="EMBL" id="JAGTJQ010000013">
    <property type="protein sequence ID" value="KAH7014296.1"/>
    <property type="molecule type" value="Genomic_DNA"/>
</dbReference>
<protein>
    <submittedName>
        <fullName evidence="1">Uncharacterized protein</fullName>
    </submittedName>
</protein>
<dbReference type="RefSeq" id="XP_046005263.1">
    <property type="nucleotide sequence ID" value="XM_046157448.1"/>
</dbReference>
<proteinExistence type="predicted"/>
<gene>
    <name evidence="1" type="ORF">B0I36DRAFT_355536</name>
</gene>
<name>A0A9P9BJ56_9PEZI</name>
<dbReference type="Proteomes" id="UP000756346">
    <property type="component" value="Unassembled WGS sequence"/>
</dbReference>
<organism evidence="1 2">
    <name type="scientific">Microdochium trichocladiopsis</name>
    <dbReference type="NCBI Taxonomy" id="1682393"/>
    <lineage>
        <taxon>Eukaryota</taxon>
        <taxon>Fungi</taxon>
        <taxon>Dikarya</taxon>
        <taxon>Ascomycota</taxon>
        <taxon>Pezizomycotina</taxon>
        <taxon>Sordariomycetes</taxon>
        <taxon>Xylariomycetidae</taxon>
        <taxon>Xylariales</taxon>
        <taxon>Microdochiaceae</taxon>
        <taxon>Microdochium</taxon>
    </lineage>
</organism>
<sequence>MDTVKNTTMWYAGLLLRFNAIYLAINRILAVVDEIREAVDLVHLVNTMIDMGFAMYAENATDGERVLTAAFAYGVLNTPELRLKIVTTSHRFVALLIECANTVEGLNQDYGSPKGTWQFVHEDELVVGREEHQEMLDIVERLSDGNSSEESE</sequence>
<evidence type="ECO:0000313" key="2">
    <source>
        <dbReference type="Proteomes" id="UP000756346"/>
    </source>
</evidence>
<keyword evidence="2" id="KW-1185">Reference proteome</keyword>
<evidence type="ECO:0000313" key="1">
    <source>
        <dbReference type="EMBL" id="KAH7014296.1"/>
    </source>
</evidence>
<accession>A0A9P9BJ56</accession>
<comment type="caution">
    <text evidence="1">The sequence shown here is derived from an EMBL/GenBank/DDBJ whole genome shotgun (WGS) entry which is preliminary data.</text>
</comment>
<dbReference type="AlphaFoldDB" id="A0A9P9BJ56"/>